<evidence type="ECO:0000256" key="4">
    <source>
        <dbReference type="ARBA" id="ARBA00022679"/>
    </source>
</evidence>
<feature type="domain" description="Aminotransferase class I/classII large" evidence="7">
    <location>
        <begin position="55"/>
        <end position="394"/>
    </location>
</feature>
<dbReference type="Pfam" id="PF00155">
    <property type="entry name" value="Aminotran_1_2"/>
    <property type="match status" value="1"/>
</dbReference>
<dbReference type="PRINTS" id="PR00753">
    <property type="entry name" value="ACCSYNTHASE"/>
</dbReference>
<dbReference type="PANTHER" id="PTHR46383:SF1">
    <property type="entry name" value="ASPARTATE AMINOTRANSFERASE"/>
    <property type="match status" value="1"/>
</dbReference>
<comment type="caution">
    <text evidence="8">The sequence shown here is derived from an EMBL/GenBank/DDBJ whole genome shotgun (WGS) entry which is preliminary data.</text>
</comment>
<evidence type="ECO:0000256" key="3">
    <source>
        <dbReference type="ARBA" id="ARBA00022576"/>
    </source>
</evidence>
<dbReference type="InterPro" id="IPR015422">
    <property type="entry name" value="PyrdxlP-dep_Trfase_small"/>
</dbReference>
<keyword evidence="4 6" id="KW-0808">Transferase</keyword>
<dbReference type="InterPro" id="IPR004839">
    <property type="entry name" value="Aminotransferase_I/II_large"/>
</dbReference>
<dbReference type="InterPro" id="IPR015421">
    <property type="entry name" value="PyrdxlP-dep_Trfase_major"/>
</dbReference>
<dbReference type="SUPFAM" id="SSF53383">
    <property type="entry name" value="PLP-dependent transferases"/>
    <property type="match status" value="1"/>
</dbReference>
<dbReference type="GeneID" id="90533490"/>
<evidence type="ECO:0000256" key="5">
    <source>
        <dbReference type="ARBA" id="ARBA00022898"/>
    </source>
</evidence>
<dbReference type="PROSITE" id="PS00105">
    <property type="entry name" value="AA_TRANSFER_CLASS_1"/>
    <property type="match status" value="1"/>
</dbReference>
<dbReference type="EC" id="2.6.1.-" evidence="6"/>
<dbReference type="RefSeq" id="WP_187127756.1">
    <property type="nucleotide sequence ID" value="NZ_CABKVV010000014.1"/>
</dbReference>
<sequence length="409" mass="45102">MYDVKQKMNPGFRCLQGGLFSAVSKADVGNVADEMQKRGVDMLSWADPFMPDAVMPEHVRQKALEQIQEGKAVHYTTPIGSSELKAAIAEKLRRFNGFQVDPERNILITPGSDSGLLFAMMPFLCPGDEVLVPDPSYPSNFLNPQLLGARAVSVPLLESENFALDLEAFREKATPRTKMVLLTNPNNPTGTVFTRSQLTALAEFIVERDLILVVDQAFEDSVFDGREMVSMASLPGMWERTVSVFSVSKGMGLSGLRVGYLVADDRIMDVLFGCAVNVIGATNTAFQAAAVEAFRNPDFIQEYNEIFDRRRKRVFELLSGIPGVRLSLPESAFLTWIDVSALGTAPEVAAYLLEHAKVFVNDGTPYGTLGAGHLRIVHGCFRDDQRVYAAVERIRHALLELGRKKGISH</sequence>
<dbReference type="Proteomes" id="UP001524473">
    <property type="component" value="Unassembled WGS sequence"/>
</dbReference>
<gene>
    <name evidence="8" type="ORF">NE695_12455</name>
</gene>
<dbReference type="EMBL" id="JANFZH010000029">
    <property type="protein sequence ID" value="MCQ4840721.1"/>
    <property type="molecule type" value="Genomic_DNA"/>
</dbReference>
<dbReference type="GO" id="GO:0008483">
    <property type="term" value="F:transaminase activity"/>
    <property type="evidence" value="ECO:0007669"/>
    <property type="project" value="UniProtKB-KW"/>
</dbReference>
<evidence type="ECO:0000256" key="6">
    <source>
        <dbReference type="RuleBase" id="RU000481"/>
    </source>
</evidence>
<keyword evidence="5" id="KW-0663">Pyridoxal phosphate</keyword>
<dbReference type="Gene3D" id="3.90.1150.10">
    <property type="entry name" value="Aspartate Aminotransferase, domain 1"/>
    <property type="match status" value="1"/>
</dbReference>
<dbReference type="InterPro" id="IPR015424">
    <property type="entry name" value="PyrdxlP-dep_Trfase"/>
</dbReference>
<evidence type="ECO:0000256" key="1">
    <source>
        <dbReference type="ARBA" id="ARBA00001933"/>
    </source>
</evidence>
<dbReference type="InterPro" id="IPR004838">
    <property type="entry name" value="NHTrfase_class1_PyrdxlP-BS"/>
</dbReference>
<organism evidence="8 9">
    <name type="scientific">Neglectibacter timonensis</name>
    <dbReference type="NCBI Taxonomy" id="1776382"/>
    <lineage>
        <taxon>Bacteria</taxon>
        <taxon>Bacillati</taxon>
        <taxon>Bacillota</taxon>
        <taxon>Clostridia</taxon>
        <taxon>Eubacteriales</taxon>
        <taxon>Oscillospiraceae</taxon>
        <taxon>Neglectibacter</taxon>
    </lineage>
</organism>
<dbReference type="PANTHER" id="PTHR46383">
    <property type="entry name" value="ASPARTATE AMINOTRANSFERASE"/>
    <property type="match status" value="1"/>
</dbReference>
<evidence type="ECO:0000256" key="2">
    <source>
        <dbReference type="ARBA" id="ARBA00007441"/>
    </source>
</evidence>
<reference evidence="8 9" key="1">
    <citation type="submission" date="2022-06" db="EMBL/GenBank/DDBJ databases">
        <title>Isolation of gut microbiota from human fecal samples.</title>
        <authorList>
            <person name="Pamer E.G."/>
            <person name="Barat B."/>
            <person name="Waligurski E."/>
            <person name="Medina S."/>
            <person name="Paddock L."/>
            <person name="Mostad J."/>
        </authorList>
    </citation>
    <scope>NUCLEOTIDE SEQUENCE [LARGE SCALE GENOMIC DNA]</scope>
    <source>
        <strain evidence="8 9">DFI.9.73</strain>
    </source>
</reference>
<proteinExistence type="inferred from homology"/>
<evidence type="ECO:0000313" key="9">
    <source>
        <dbReference type="Proteomes" id="UP001524473"/>
    </source>
</evidence>
<comment type="similarity">
    <text evidence="2 6">Belongs to the class-I pyridoxal-phosphate-dependent aminotransferase family.</text>
</comment>
<accession>A0ABT1S198</accession>
<evidence type="ECO:0000259" key="7">
    <source>
        <dbReference type="Pfam" id="PF00155"/>
    </source>
</evidence>
<keyword evidence="9" id="KW-1185">Reference proteome</keyword>
<dbReference type="CDD" id="cd00609">
    <property type="entry name" value="AAT_like"/>
    <property type="match status" value="1"/>
</dbReference>
<evidence type="ECO:0000313" key="8">
    <source>
        <dbReference type="EMBL" id="MCQ4840721.1"/>
    </source>
</evidence>
<dbReference type="Gene3D" id="3.40.640.10">
    <property type="entry name" value="Type I PLP-dependent aspartate aminotransferase-like (Major domain)"/>
    <property type="match status" value="1"/>
</dbReference>
<comment type="cofactor">
    <cofactor evidence="1 6">
        <name>pyridoxal 5'-phosphate</name>
        <dbReference type="ChEBI" id="CHEBI:597326"/>
    </cofactor>
</comment>
<protein>
    <recommendedName>
        <fullName evidence="6">Aminotransferase</fullName>
        <ecNumber evidence="6">2.6.1.-</ecNumber>
    </recommendedName>
</protein>
<keyword evidence="3 6" id="KW-0032">Aminotransferase</keyword>
<name>A0ABT1S198_9FIRM</name>
<dbReference type="InterPro" id="IPR050596">
    <property type="entry name" value="AspAT/PAT-like"/>
</dbReference>